<evidence type="ECO:0000313" key="3">
    <source>
        <dbReference type="Proteomes" id="UP000290759"/>
    </source>
</evidence>
<dbReference type="AlphaFoldDB" id="A0A4Q2U3H5"/>
<accession>A0A4Q2U3H5</accession>
<sequence length="66" mass="7369">MVLAADPPVTAVDPACRICEQPECPARAARPVTRTLMVDDFRKTVSPPRSRQCFLNRFGFVNPHTN</sequence>
<dbReference type="InterPro" id="IPR018653">
    <property type="entry name" value="ScfR_C"/>
</dbReference>
<gene>
    <name evidence="2" type="ORF">D3273_16030</name>
</gene>
<name>A0A4Q2U3H5_9HYPH</name>
<dbReference type="OrthoDB" id="1123084at2"/>
<organism evidence="2 3">
    <name type="scientific">Lichenibacterium minor</name>
    <dbReference type="NCBI Taxonomy" id="2316528"/>
    <lineage>
        <taxon>Bacteria</taxon>
        <taxon>Pseudomonadati</taxon>
        <taxon>Pseudomonadota</taxon>
        <taxon>Alphaproteobacteria</taxon>
        <taxon>Hyphomicrobiales</taxon>
        <taxon>Lichenihabitantaceae</taxon>
        <taxon>Lichenibacterium</taxon>
    </lineage>
</organism>
<protein>
    <recommendedName>
        <fullName evidence="1">Short-chain fatty acyl coenzyme A regulators C-terminal domain-containing protein</fullName>
    </recommendedName>
</protein>
<evidence type="ECO:0000313" key="2">
    <source>
        <dbReference type="EMBL" id="RYC31053.1"/>
    </source>
</evidence>
<dbReference type="EMBL" id="QYBB01000018">
    <property type="protein sequence ID" value="RYC31053.1"/>
    <property type="molecule type" value="Genomic_DNA"/>
</dbReference>
<comment type="caution">
    <text evidence="2">The sequence shown here is derived from an EMBL/GenBank/DDBJ whole genome shotgun (WGS) entry which is preliminary data.</text>
</comment>
<evidence type="ECO:0000259" key="1">
    <source>
        <dbReference type="Pfam" id="PF09856"/>
    </source>
</evidence>
<proteinExistence type="predicted"/>
<dbReference type="Proteomes" id="UP000290759">
    <property type="component" value="Unassembled WGS sequence"/>
</dbReference>
<feature type="domain" description="Short-chain fatty acyl coenzyme A regulators C-terminal" evidence="1">
    <location>
        <begin position="6"/>
        <end position="47"/>
    </location>
</feature>
<reference evidence="2 3" key="2">
    <citation type="submission" date="2019-02" db="EMBL/GenBank/DDBJ databases">
        <title>'Lichenibacterium ramalinii' gen. nov. sp. nov., 'Lichenibacterium minor' gen. nov. sp. nov.</title>
        <authorList>
            <person name="Pankratov T."/>
        </authorList>
    </citation>
    <scope>NUCLEOTIDE SEQUENCE [LARGE SCALE GENOMIC DNA]</scope>
    <source>
        <strain evidence="2 3">RmlP026</strain>
    </source>
</reference>
<keyword evidence="3" id="KW-1185">Reference proteome</keyword>
<dbReference type="Pfam" id="PF09856">
    <property type="entry name" value="ScfRs"/>
    <property type="match status" value="1"/>
</dbReference>
<reference evidence="2 3" key="1">
    <citation type="submission" date="2018-12" db="EMBL/GenBank/DDBJ databases">
        <authorList>
            <person name="Grouzdev D.S."/>
            <person name="Krutkina M.S."/>
        </authorList>
    </citation>
    <scope>NUCLEOTIDE SEQUENCE [LARGE SCALE GENOMIC DNA]</scope>
    <source>
        <strain evidence="2 3">RmlP026</strain>
    </source>
</reference>